<evidence type="ECO:0000256" key="4">
    <source>
        <dbReference type="SAM" id="SignalP"/>
    </source>
</evidence>
<reference evidence="6 7" key="1">
    <citation type="submission" date="2017-04" db="EMBL/GenBank/DDBJ databases">
        <title>Draft genome of the yeast Clavispora lusitaniae type strain CBS 6936.</title>
        <authorList>
            <person name="Durrens P."/>
            <person name="Klopp C."/>
            <person name="Biteau N."/>
            <person name="Fitton-Ouhabi V."/>
            <person name="Dementhon K."/>
            <person name="Accoceberry I."/>
            <person name="Sherman D.J."/>
            <person name="Noel T."/>
        </authorList>
    </citation>
    <scope>NUCLEOTIDE SEQUENCE [LARGE SCALE GENOMIC DNA]</scope>
    <source>
        <strain evidence="6 7">CBS 6936</strain>
    </source>
</reference>
<protein>
    <submittedName>
        <fullName evidence="6">Acid phosphatase</fullName>
    </submittedName>
</protein>
<sequence length="342" mass="36911">MKFSSLVSAFAAVSSVFAAPLEKRDDNELSASNKTILLTNDDGWAATNIRAAYRDLKNAGYNVVMVAPVSQRSGFGGQFNIPPTANLTTDGGFAYPPQGAPSWGHEEDDLNIWYFNGTPASCVAFAVNYVFPTYFDNATIDLVVAGPNEGTNLSPGMYTLSGTIGATYSAVGRGIPGIAFSGSNGNNSFFKDDVARENDVNFTPNIYARKVVEMVQILFNSSANHPNLLPLTTGINVNFPPTGDEDKSCLDPQFVFSRLSGPDAISPDMAFNETSGLFEWKNGHFTGTTQCIFGNCDLPSESWVLAEEKCKTSVSVFSIDYDASYKQAQTVENYLAPLFEKA</sequence>
<dbReference type="NCBIfam" id="TIGR00087">
    <property type="entry name" value="surE"/>
    <property type="match status" value="1"/>
</dbReference>
<dbReference type="Pfam" id="PF01975">
    <property type="entry name" value="SurE"/>
    <property type="match status" value="1"/>
</dbReference>
<feature type="signal peptide" evidence="4">
    <location>
        <begin position="1"/>
        <end position="18"/>
    </location>
</feature>
<evidence type="ECO:0000256" key="2">
    <source>
        <dbReference type="ARBA" id="ARBA00022723"/>
    </source>
</evidence>
<evidence type="ECO:0000313" key="6">
    <source>
        <dbReference type="EMBL" id="OVF09293.1"/>
    </source>
</evidence>
<dbReference type="GO" id="GO:0046872">
    <property type="term" value="F:metal ion binding"/>
    <property type="evidence" value="ECO:0007669"/>
    <property type="project" value="UniProtKB-KW"/>
</dbReference>
<dbReference type="Gene3D" id="3.40.1210.10">
    <property type="entry name" value="Survival protein SurE-like phosphatase/nucleotidase"/>
    <property type="match status" value="1"/>
</dbReference>
<feature type="domain" description="Survival protein SurE-like phosphatase/nucleotidase" evidence="5">
    <location>
        <begin position="36"/>
        <end position="244"/>
    </location>
</feature>
<proteinExistence type="inferred from homology"/>
<dbReference type="PANTHER" id="PTHR30457">
    <property type="entry name" value="5'-NUCLEOTIDASE SURE"/>
    <property type="match status" value="1"/>
</dbReference>
<evidence type="ECO:0000256" key="1">
    <source>
        <dbReference type="ARBA" id="ARBA00011062"/>
    </source>
</evidence>
<dbReference type="Proteomes" id="UP000195602">
    <property type="component" value="Unassembled WGS sequence"/>
</dbReference>
<dbReference type="SUPFAM" id="SSF64167">
    <property type="entry name" value="SurE-like"/>
    <property type="match status" value="1"/>
</dbReference>
<gene>
    <name evidence="6" type="ORF">A9F13_05g00814</name>
</gene>
<comment type="caution">
    <text evidence="6">The sequence shown here is derived from an EMBL/GenBank/DDBJ whole genome shotgun (WGS) entry which is preliminary data.</text>
</comment>
<evidence type="ECO:0000313" key="7">
    <source>
        <dbReference type="Proteomes" id="UP000195602"/>
    </source>
</evidence>
<name>A0AA91Q0X3_CLALS</name>
<feature type="chain" id="PRO_5041722673" evidence="4">
    <location>
        <begin position="19"/>
        <end position="342"/>
    </location>
</feature>
<dbReference type="InterPro" id="IPR036523">
    <property type="entry name" value="SurE-like_sf"/>
</dbReference>
<keyword evidence="4" id="KW-0732">Signal</keyword>
<organism evidence="6 7">
    <name type="scientific">Clavispora lusitaniae</name>
    <name type="common">Candida lusitaniae</name>
    <dbReference type="NCBI Taxonomy" id="36911"/>
    <lineage>
        <taxon>Eukaryota</taxon>
        <taxon>Fungi</taxon>
        <taxon>Dikarya</taxon>
        <taxon>Ascomycota</taxon>
        <taxon>Saccharomycotina</taxon>
        <taxon>Pichiomycetes</taxon>
        <taxon>Metschnikowiaceae</taxon>
        <taxon>Clavispora</taxon>
    </lineage>
</organism>
<dbReference type="KEGG" id="clus:A9F13_05g00814"/>
<dbReference type="EMBL" id="LYUB02000005">
    <property type="protein sequence ID" value="OVF09293.1"/>
    <property type="molecule type" value="Genomic_DNA"/>
</dbReference>
<comment type="similarity">
    <text evidence="1">Belongs to the SurE nucleotidase family.</text>
</comment>
<dbReference type="InterPro" id="IPR030048">
    <property type="entry name" value="SurE"/>
</dbReference>
<dbReference type="AlphaFoldDB" id="A0AA91Q0X3"/>
<keyword evidence="2" id="KW-0479">Metal-binding</keyword>
<evidence type="ECO:0000256" key="3">
    <source>
        <dbReference type="ARBA" id="ARBA00022801"/>
    </source>
</evidence>
<keyword evidence="3" id="KW-0378">Hydrolase</keyword>
<evidence type="ECO:0000259" key="5">
    <source>
        <dbReference type="Pfam" id="PF01975"/>
    </source>
</evidence>
<dbReference type="InterPro" id="IPR002828">
    <property type="entry name" value="SurE-like_Pase/nucleotidase"/>
</dbReference>
<dbReference type="PANTHER" id="PTHR30457:SF0">
    <property type="entry name" value="PHOSPHATASE, PUTATIVE (AFU_ORTHOLOGUE AFUA_4G01070)-RELATED"/>
    <property type="match status" value="1"/>
</dbReference>
<accession>A0AA91Q0X3</accession>
<dbReference type="GO" id="GO:0008252">
    <property type="term" value="F:nucleotidase activity"/>
    <property type="evidence" value="ECO:0007669"/>
    <property type="project" value="InterPro"/>
</dbReference>